<accession>A0ABX8LY64</accession>
<dbReference type="Pfam" id="PF11080">
    <property type="entry name" value="GhoS"/>
    <property type="match status" value="1"/>
</dbReference>
<dbReference type="InterPro" id="IPR022597">
    <property type="entry name" value="GhoS"/>
</dbReference>
<dbReference type="RefSeq" id="WP_217469945.1">
    <property type="nucleotide sequence ID" value="NZ_CP020335.1"/>
</dbReference>
<proteinExistence type="predicted"/>
<name>A0ABX8LY64_9GAMM</name>
<dbReference type="EMBL" id="CP020335">
    <property type="protein sequence ID" value="QXF34780.1"/>
    <property type="molecule type" value="Genomic_DNA"/>
</dbReference>
<dbReference type="Proteomes" id="UP000693715">
    <property type="component" value="Chromosome"/>
</dbReference>
<evidence type="ECO:0000313" key="1">
    <source>
        <dbReference type="EMBL" id="QXF34780.1"/>
    </source>
</evidence>
<gene>
    <name evidence="1" type="ORF">B0X70_17595</name>
</gene>
<protein>
    <submittedName>
        <fullName evidence="1">DUF2622 domain-containing protein</fullName>
    </submittedName>
</protein>
<evidence type="ECO:0000313" key="2">
    <source>
        <dbReference type="Proteomes" id="UP000693715"/>
    </source>
</evidence>
<organism evidence="1 2">
    <name type="scientific">Photorhabdus akhurstii</name>
    <dbReference type="NCBI Taxonomy" id="171438"/>
    <lineage>
        <taxon>Bacteria</taxon>
        <taxon>Pseudomonadati</taxon>
        <taxon>Pseudomonadota</taxon>
        <taxon>Gammaproteobacteria</taxon>
        <taxon>Enterobacterales</taxon>
        <taxon>Morganellaceae</taxon>
        <taxon>Photorhabdus</taxon>
    </lineage>
</organism>
<sequence length="96" mass="10690">MANYLVRVEIYDADYSDYEALHKKMLAIGFHKSIKYSNGKSYDLPSGTYFGTSSLSPSQINSKVKSVAKPLSSKDPSLFVCKFQTGEWSSSLYASK</sequence>
<keyword evidence="2" id="KW-1185">Reference proteome</keyword>
<reference evidence="1 2" key="1">
    <citation type="submission" date="2017-03" db="EMBL/GenBank/DDBJ databases">
        <title>Genome comparison of Photorhabdus luminescens strain 0813-124 phase variants.</title>
        <authorList>
            <person name="Chien C.-C."/>
            <person name="Chen W.-J."/>
            <person name="Shih M.-C."/>
            <person name="Hsieh F.-C."/>
        </authorList>
    </citation>
    <scope>NUCLEOTIDE SEQUENCE [LARGE SCALE GENOMIC DNA]</scope>
    <source>
        <strain evidence="1 2">0813-124 phase II</strain>
    </source>
</reference>